<dbReference type="AlphaFoldDB" id="A0A1V5M8X9"/>
<comment type="caution">
    <text evidence="1">The sequence shown here is derived from an EMBL/GenBank/DDBJ whole genome shotgun (WGS) entry which is preliminary data.</text>
</comment>
<evidence type="ECO:0000313" key="1">
    <source>
        <dbReference type="EMBL" id="OPZ89271.1"/>
    </source>
</evidence>
<proteinExistence type="predicted"/>
<sequence>MTGELVARIPATARFQGAGRELAYFNRLEPAAFLRRSQGSAARALRAAGRNLKKVLERKTRGLSIHLDFLDNAAVHFTTMARNFEALELAERVRGGRLEAAAASRRLAKLAEREIKAWEWVREFVDRYGLQNRYWPNELDRRLQLQREWASSARWLKFFREAARSRAGQPGPGAPAR</sequence>
<accession>A0A1V5M8X9</accession>
<dbReference type="Proteomes" id="UP000485484">
    <property type="component" value="Unassembled WGS sequence"/>
</dbReference>
<organism evidence="1">
    <name type="scientific">candidate division TA06 bacterium ADurb.Bin417</name>
    <dbReference type="NCBI Taxonomy" id="1852828"/>
    <lineage>
        <taxon>Bacteria</taxon>
        <taxon>Bacteria division TA06</taxon>
    </lineage>
</organism>
<protein>
    <submittedName>
        <fullName evidence="1">Uncharacterized protein</fullName>
    </submittedName>
</protein>
<name>A0A1V5M8X9_UNCT6</name>
<dbReference type="EMBL" id="MWAK01000389">
    <property type="protein sequence ID" value="OPZ89271.1"/>
    <property type="molecule type" value="Genomic_DNA"/>
</dbReference>
<gene>
    <name evidence="1" type="ORF">BWY73_01538</name>
</gene>
<reference evidence="1" key="1">
    <citation type="submission" date="2017-02" db="EMBL/GenBank/DDBJ databases">
        <title>Delving into the versatile metabolic prowess of the omnipresent phylum Bacteroidetes.</title>
        <authorList>
            <person name="Nobu M.K."/>
            <person name="Mei R."/>
            <person name="Narihiro T."/>
            <person name="Kuroda K."/>
            <person name="Liu W.-T."/>
        </authorList>
    </citation>
    <scope>NUCLEOTIDE SEQUENCE</scope>
    <source>
        <strain evidence="1">ADurb.Bin417</strain>
    </source>
</reference>